<sequence length="245" mass="27677">VELLQALILTLPLDQWGRRPAESREIEQLIDDLSALSDAFYHARNTTLTQESTVGERALLLLQERVRGHTQFVRNWGYHGAVLQISRELYGALDSEMRATYGFGPTDLIDIAKAALVDVEQRSSARFQRLFAVFRCETLDDMVHAFYRKDDFAEGDPEEFLQHLPDSVSREQVATDLWSHADRQLVRLLVADPERIALVSGRDKDMVLRVLDQLSLTPGSLSAGNIPHFFMGNPIWSAPCINTGK</sequence>
<organism evidence="1">
    <name type="scientific">marine sediment metagenome</name>
    <dbReference type="NCBI Taxonomy" id="412755"/>
    <lineage>
        <taxon>unclassified sequences</taxon>
        <taxon>metagenomes</taxon>
        <taxon>ecological metagenomes</taxon>
    </lineage>
</organism>
<dbReference type="AlphaFoldDB" id="X1QUT3"/>
<comment type="caution">
    <text evidence="1">The sequence shown here is derived from an EMBL/GenBank/DDBJ whole genome shotgun (WGS) entry which is preliminary data.</text>
</comment>
<evidence type="ECO:0000313" key="1">
    <source>
        <dbReference type="EMBL" id="GAI54665.1"/>
    </source>
</evidence>
<reference evidence="1" key="1">
    <citation type="journal article" date="2014" name="Front. Microbiol.">
        <title>High frequency of phylogenetically diverse reductive dehalogenase-homologous genes in deep subseafloor sedimentary metagenomes.</title>
        <authorList>
            <person name="Kawai M."/>
            <person name="Futagami T."/>
            <person name="Toyoda A."/>
            <person name="Takaki Y."/>
            <person name="Nishi S."/>
            <person name="Hori S."/>
            <person name="Arai W."/>
            <person name="Tsubouchi T."/>
            <person name="Morono Y."/>
            <person name="Uchiyama I."/>
            <person name="Ito T."/>
            <person name="Fujiyama A."/>
            <person name="Inagaki F."/>
            <person name="Takami H."/>
        </authorList>
    </citation>
    <scope>NUCLEOTIDE SEQUENCE</scope>
    <source>
        <strain evidence="1">Expedition CK06-06</strain>
    </source>
</reference>
<gene>
    <name evidence="1" type="ORF">S06H3_53147</name>
</gene>
<proteinExistence type="predicted"/>
<name>X1QUT3_9ZZZZ</name>
<dbReference type="EMBL" id="BARV01033858">
    <property type="protein sequence ID" value="GAI54665.1"/>
    <property type="molecule type" value="Genomic_DNA"/>
</dbReference>
<accession>X1QUT3</accession>
<feature type="non-terminal residue" evidence="1">
    <location>
        <position position="1"/>
    </location>
</feature>
<feature type="non-terminal residue" evidence="1">
    <location>
        <position position="245"/>
    </location>
</feature>
<protein>
    <submittedName>
        <fullName evidence="1">Uncharacterized protein</fullName>
    </submittedName>
</protein>